<name>A0A5N6KF08_MONLA</name>
<feature type="compositionally biased region" description="Polar residues" evidence="1">
    <location>
        <begin position="102"/>
        <end position="111"/>
    </location>
</feature>
<keyword evidence="3" id="KW-1185">Reference proteome</keyword>
<feature type="compositionally biased region" description="Polar residues" evidence="1">
    <location>
        <begin position="551"/>
        <end position="560"/>
    </location>
</feature>
<sequence>MVNFNIHWKGCPHRTFPRIDNTSSFPQINSTRCASHANRGTCEIRNCRALEQARRKQRIEARGRRSRISRASTVTRSQRRASKQARQEVFGWESPRSDITRQGHQSGSQLAHSKISIETKTRRSSEIITDSPWIDSVDGACSTLRRVKACVTNKNTKSQAGTRSNSINSRQLTGGPADQLRRYQALPRASTPQSSRIQDSRSLYRKYNPSTHTVFASPAKSRAFLAASTLASLYEEQGNPSRTPESGDPIKKEISRGNTAFIGVPRLASIAQKESFSSSVHSIVQSIASNPSSRSPSQRRALKRFTRELDLYLQIAKQAPTQTPISSVLSTSFSSQTIQTIQEFKPYHAEFQAAGLAVTSAEQRNQSGFKLYERRNTVPEAQPLPYDVRSAGLLAESERQRRRTLSDIEEPKAILSDENMGIKGSNLLIKKPIPDSVNPVTVLSTMNGASEETVIEWAPAYERDSPTNRLESPPCCDLAPPIMRVSSPAKVYPPDSFAPPKHATSPAKKSLPWLRKPQITAESTPKIGNASKDTRLSKLAGDATASPPYSEFTSQPNSQSSSIVLHLNTPPEHKRSIPSLAPKIPASIPSSATPSYPQPFVVPREDDNIGVADFASLEQLPNQTRAKLANGDTIAQKDIRLLKNHATQTSAVPSFITRAPHFTTQIPVTVQSQQRRGLVLKSSAISEYKKRQLPQGAKTISIPKSAPPNQMPPAASTITSSYVPPSPLQCTQCNVELNTLSDSRFRSNVTSTSGPSIGFEPNLKRKNMRMCETPEAIHCEGCNISMVNLDISTKDVPGQSFKRHVQRDASLYDHDERRKMGTGSNSKQKEPNTSTDEGYYARQSDIRKTAGNAISERIPAPHPDLTKKKSITELEPPQVNDASMSIPIQDTRSRQSSQSTRPGYVHSQVLSYAKTPDIPVLLDTNHKLSVSGSIGDLQNQLTSLERRTRQEKDTKRLFKGLRVATAAACEEGVDKFIEEITGYKVRKMLMDISALDGLGVNTLANVARQTAKKRRADLRRLQMTQITKEERMEGNFERGIGFGDGDGTWKNGLEEAARVREKERGKLSRSQSGERRKNNTSAEKPSRDRAMGLVAGDQGFRLREEAEAAFDEISARED</sequence>
<dbReference type="EMBL" id="VIGI01000003">
    <property type="protein sequence ID" value="KAB8302366.1"/>
    <property type="molecule type" value="Genomic_DNA"/>
</dbReference>
<organism evidence="2 3">
    <name type="scientific">Monilinia laxa</name>
    <name type="common">Brown rot fungus</name>
    <name type="synonym">Sclerotinia laxa</name>
    <dbReference type="NCBI Taxonomy" id="61186"/>
    <lineage>
        <taxon>Eukaryota</taxon>
        <taxon>Fungi</taxon>
        <taxon>Dikarya</taxon>
        <taxon>Ascomycota</taxon>
        <taxon>Pezizomycotina</taxon>
        <taxon>Leotiomycetes</taxon>
        <taxon>Helotiales</taxon>
        <taxon>Sclerotiniaceae</taxon>
        <taxon>Monilinia</taxon>
    </lineage>
</organism>
<feature type="region of interest" description="Disordered" evidence="1">
    <location>
        <begin position="493"/>
        <end position="560"/>
    </location>
</feature>
<feature type="compositionally biased region" description="Polar residues" evidence="1">
    <location>
        <begin position="155"/>
        <end position="172"/>
    </location>
</feature>
<feature type="compositionally biased region" description="Polar residues" evidence="1">
    <location>
        <begin position="822"/>
        <end position="836"/>
    </location>
</feature>
<proteinExistence type="predicted"/>
<evidence type="ECO:0000313" key="2">
    <source>
        <dbReference type="EMBL" id="KAB8302366.1"/>
    </source>
</evidence>
<dbReference type="AlphaFoldDB" id="A0A5N6KF08"/>
<reference evidence="2 3" key="1">
    <citation type="submission" date="2019-06" db="EMBL/GenBank/DDBJ databases">
        <title>Genome Sequence of the Brown Rot Fungal Pathogen Monilinia laxa.</title>
        <authorList>
            <person name="De Miccolis Angelini R.M."/>
            <person name="Landi L."/>
            <person name="Abate D."/>
            <person name="Pollastro S."/>
            <person name="Romanazzi G."/>
            <person name="Faretra F."/>
        </authorList>
    </citation>
    <scope>NUCLEOTIDE SEQUENCE [LARGE SCALE GENOMIC DNA]</scope>
    <source>
        <strain evidence="2 3">Mlax316</strain>
    </source>
</reference>
<evidence type="ECO:0000313" key="3">
    <source>
        <dbReference type="Proteomes" id="UP000326757"/>
    </source>
</evidence>
<accession>A0A5N6KF08</accession>
<dbReference type="Proteomes" id="UP000326757">
    <property type="component" value="Unassembled WGS sequence"/>
</dbReference>
<dbReference type="OrthoDB" id="3554803at2759"/>
<feature type="region of interest" description="Disordered" evidence="1">
    <location>
        <begin position="798"/>
        <end position="903"/>
    </location>
</feature>
<feature type="compositionally biased region" description="Basic and acidic residues" evidence="1">
    <location>
        <begin position="806"/>
        <end position="819"/>
    </location>
</feature>
<evidence type="ECO:0000256" key="1">
    <source>
        <dbReference type="SAM" id="MobiDB-lite"/>
    </source>
</evidence>
<protein>
    <submittedName>
        <fullName evidence="2">Uncharacterized protein</fullName>
    </submittedName>
</protein>
<feature type="region of interest" description="Disordered" evidence="1">
    <location>
        <begin position="155"/>
        <end position="177"/>
    </location>
</feature>
<feature type="region of interest" description="Disordered" evidence="1">
    <location>
        <begin position="58"/>
        <end position="123"/>
    </location>
</feature>
<feature type="compositionally biased region" description="Basic and acidic residues" evidence="1">
    <location>
        <begin position="1058"/>
        <end position="1077"/>
    </location>
</feature>
<feature type="compositionally biased region" description="Polar residues" evidence="1">
    <location>
        <begin position="880"/>
        <end position="890"/>
    </location>
</feature>
<comment type="caution">
    <text evidence="2">The sequence shown here is derived from an EMBL/GenBank/DDBJ whole genome shotgun (WGS) entry which is preliminary data.</text>
</comment>
<gene>
    <name evidence="2" type="ORF">EYC80_005793</name>
</gene>
<feature type="region of interest" description="Disordered" evidence="1">
    <location>
        <begin position="695"/>
        <end position="720"/>
    </location>
</feature>
<feature type="region of interest" description="Disordered" evidence="1">
    <location>
        <begin position="1058"/>
        <end position="1099"/>
    </location>
</feature>